<comment type="subcellular location">
    <subcellularLocation>
        <location evidence="1 6">Nucleus</location>
    </subcellularLocation>
</comment>
<evidence type="ECO:0000256" key="3">
    <source>
        <dbReference type="ARBA" id="ARBA00023125"/>
    </source>
</evidence>
<dbReference type="OrthoDB" id="5954824at2759"/>
<accession>A0A8H7BR00</accession>
<feature type="compositionally biased region" description="Polar residues" evidence="7">
    <location>
        <begin position="99"/>
        <end position="122"/>
    </location>
</feature>
<comment type="caution">
    <text evidence="9">The sequence shown here is derived from an EMBL/GenBank/DDBJ whole genome shotgun (WGS) entry which is preliminary data.</text>
</comment>
<dbReference type="PROSITE" id="PS50039">
    <property type="entry name" value="FORK_HEAD_3"/>
    <property type="match status" value="1"/>
</dbReference>
<feature type="region of interest" description="Disordered" evidence="7">
    <location>
        <begin position="85"/>
        <end position="122"/>
    </location>
</feature>
<evidence type="ECO:0000256" key="7">
    <source>
        <dbReference type="SAM" id="MobiDB-lite"/>
    </source>
</evidence>
<gene>
    <name evidence="9" type="primary">FOXJ1</name>
    <name evidence="9" type="ORF">EC973_006571</name>
</gene>
<evidence type="ECO:0000256" key="6">
    <source>
        <dbReference type="PROSITE-ProRule" id="PRU00089"/>
    </source>
</evidence>
<dbReference type="GO" id="GO:0005634">
    <property type="term" value="C:nucleus"/>
    <property type="evidence" value="ECO:0007669"/>
    <property type="project" value="UniProtKB-SubCell"/>
</dbReference>
<dbReference type="EMBL" id="JABAYA010000042">
    <property type="protein sequence ID" value="KAF7728177.1"/>
    <property type="molecule type" value="Genomic_DNA"/>
</dbReference>
<evidence type="ECO:0000256" key="2">
    <source>
        <dbReference type="ARBA" id="ARBA00023015"/>
    </source>
</evidence>
<dbReference type="InterPro" id="IPR001766">
    <property type="entry name" value="Fork_head_dom"/>
</dbReference>
<evidence type="ECO:0000256" key="4">
    <source>
        <dbReference type="ARBA" id="ARBA00023163"/>
    </source>
</evidence>
<organism evidence="9 10">
    <name type="scientific">Apophysomyces ossiformis</name>
    <dbReference type="NCBI Taxonomy" id="679940"/>
    <lineage>
        <taxon>Eukaryota</taxon>
        <taxon>Fungi</taxon>
        <taxon>Fungi incertae sedis</taxon>
        <taxon>Mucoromycota</taxon>
        <taxon>Mucoromycotina</taxon>
        <taxon>Mucoromycetes</taxon>
        <taxon>Mucorales</taxon>
        <taxon>Mucorineae</taxon>
        <taxon>Mucoraceae</taxon>
        <taxon>Apophysomyces</taxon>
    </lineage>
</organism>
<reference evidence="9" key="1">
    <citation type="submission" date="2020-01" db="EMBL/GenBank/DDBJ databases">
        <title>Genome Sequencing of Three Apophysomyces-Like Fungal Strains Confirms a Novel Fungal Genus in the Mucoromycota with divergent Burkholderia-like Endosymbiotic Bacteria.</title>
        <authorList>
            <person name="Stajich J.E."/>
            <person name="Macias A.M."/>
            <person name="Carter-House D."/>
            <person name="Lovett B."/>
            <person name="Kasson L.R."/>
            <person name="Berry K."/>
            <person name="Grigoriev I."/>
            <person name="Chang Y."/>
            <person name="Spatafora J."/>
            <person name="Kasson M.T."/>
        </authorList>
    </citation>
    <scope>NUCLEOTIDE SEQUENCE</scope>
    <source>
        <strain evidence="9">NRRL A-21654</strain>
    </source>
</reference>
<evidence type="ECO:0000256" key="1">
    <source>
        <dbReference type="ARBA" id="ARBA00004123"/>
    </source>
</evidence>
<dbReference type="GO" id="GO:0000981">
    <property type="term" value="F:DNA-binding transcription factor activity, RNA polymerase II-specific"/>
    <property type="evidence" value="ECO:0007669"/>
    <property type="project" value="TreeGrafter"/>
</dbReference>
<proteinExistence type="predicted"/>
<feature type="DNA-binding region" description="Fork-head" evidence="6">
    <location>
        <begin position="1"/>
        <end position="79"/>
    </location>
</feature>
<keyword evidence="3 6" id="KW-0238">DNA-binding</keyword>
<dbReference type="GO" id="GO:0000978">
    <property type="term" value="F:RNA polymerase II cis-regulatory region sequence-specific DNA binding"/>
    <property type="evidence" value="ECO:0007669"/>
    <property type="project" value="TreeGrafter"/>
</dbReference>
<keyword evidence="5 6" id="KW-0539">Nucleus</keyword>
<dbReference type="SUPFAM" id="SSF46785">
    <property type="entry name" value="Winged helix' DNA-binding domain"/>
    <property type="match status" value="1"/>
</dbReference>
<dbReference type="Gene3D" id="1.10.10.10">
    <property type="entry name" value="Winged helix-like DNA-binding domain superfamily/Winged helix DNA-binding domain"/>
    <property type="match status" value="1"/>
</dbReference>
<dbReference type="PANTHER" id="PTHR45881">
    <property type="entry name" value="CHECKPOINT SUPPRESSOR 1-LIKE, ISOFORM A-RELATED"/>
    <property type="match status" value="1"/>
</dbReference>
<dbReference type="AlphaFoldDB" id="A0A8H7BR00"/>
<evidence type="ECO:0000313" key="9">
    <source>
        <dbReference type="EMBL" id="KAF7728177.1"/>
    </source>
</evidence>
<dbReference type="SMART" id="SM00339">
    <property type="entry name" value="FH"/>
    <property type="match status" value="1"/>
</dbReference>
<dbReference type="Pfam" id="PF00250">
    <property type="entry name" value="Forkhead"/>
    <property type="match status" value="1"/>
</dbReference>
<evidence type="ECO:0000313" key="10">
    <source>
        <dbReference type="Proteomes" id="UP000605846"/>
    </source>
</evidence>
<dbReference type="PRINTS" id="PR00053">
    <property type="entry name" value="FORKHEAD"/>
</dbReference>
<evidence type="ECO:0000259" key="8">
    <source>
        <dbReference type="PROSITE" id="PS50039"/>
    </source>
</evidence>
<dbReference type="InterPro" id="IPR036388">
    <property type="entry name" value="WH-like_DNA-bd_sf"/>
</dbReference>
<keyword evidence="10" id="KW-1185">Reference proteome</keyword>
<keyword evidence="2" id="KW-0805">Transcription regulation</keyword>
<protein>
    <submittedName>
        <fullName evidence="9">Forkhead box protein J1</fullName>
    </submittedName>
</protein>
<dbReference type="PANTHER" id="PTHR45881:SF1">
    <property type="entry name" value="FORK HEAD PROTEIN HOMOLOG 2"/>
    <property type="match status" value="1"/>
</dbReference>
<feature type="domain" description="Fork-head" evidence="8">
    <location>
        <begin position="1"/>
        <end position="79"/>
    </location>
</feature>
<dbReference type="InterPro" id="IPR036390">
    <property type="entry name" value="WH_DNA-bd_sf"/>
</dbReference>
<dbReference type="Proteomes" id="UP000605846">
    <property type="component" value="Unassembled WGS sequence"/>
</dbReference>
<keyword evidence="4" id="KW-0804">Transcription</keyword>
<feature type="compositionally biased region" description="Basic and acidic residues" evidence="7">
    <location>
        <begin position="85"/>
        <end position="98"/>
    </location>
</feature>
<sequence>MTLRDIYKWITDNYPGLYDADDNGWQNTIRHNLSYNKSFKKIPKSEFEGTTCRGKGGYWTIDPQYMSKFRRGAFVRGHVTHYQRDITKESISSRDKQPQPHSVLSLSTQPSPNKMQISSILN</sequence>
<name>A0A8H7BR00_9FUNG</name>
<evidence type="ECO:0000256" key="5">
    <source>
        <dbReference type="ARBA" id="ARBA00023242"/>
    </source>
</evidence>